<feature type="region of interest" description="Disordered" evidence="1">
    <location>
        <begin position="1"/>
        <end position="20"/>
    </location>
</feature>
<evidence type="ECO:0000313" key="2">
    <source>
        <dbReference type="EMBL" id="KZV42726.1"/>
    </source>
</evidence>
<protein>
    <submittedName>
        <fullName evidence="2">Uncharacterized protein</fullName>
    </submittedName>
</protein>
<gene>
    <name evidence="2" type="ORF">F511_10434</name>
</gene>
<dbReference type="EMBL" id="KQ998965">
    <property type="protein sequence ID" value="KZV42726.1"/>
    <property type="molecule type" value="Genomic_DNA"/>
</dbReference>
<keyword evidence="3" id="KW-1185">Reference proteome</keyword>
<organism evidence="2 3">
    <name type="scientific">Dorcoceras hygrometricum</name>
    <dbReference type="NCBI Taxonomy" id="472368"/>
    <lineage>
        <taxon>Eukaryota</taxon>
        <taxon>Viridiplantae</taxon>
        <taxon>Streptophyta</taxon>
        <taxon>Embryophyta</taxon>
        <taxon>Tracheophyta</taxon>
        <taxon>Spermatophyta</taxon>
        <taxon>Magnoliopsida</taxon>
        <taxon>eudicotyledons</taxon>
        <taxon>Gunneridae</taxon>
        <taxon>Pentapetalae</taxon>
        <taxon>asterids</taxon>
        <taxon>lamiids</taxon>
        <taxon>Lamiales</taxon>
        <taxon>Gesneriaceae</taxon>
        <taxon>Didymocarpoideae</taxon>
        <taxon>Trichosporeae</taxon>
        <taxon>Loxocarpinae</taxon>
        <taxon>Dorcoceras</taxon>
    </lineage>
</organism>
<dbReference type="AlphaFoldDB" id="A0A2Z7C7B2"/>
<accession>A0A2Z7C7B2</accession>
<reference evidence="2 3" key="1">
    <citation type="journal article" date="2015" name="Proc. Natl. Acad. Sci. U.S.A.">
        <title>The resurrection genome of Boea hygrometrica: A blueprint for survival of dehydration.</title>
        <authorList>
            <person name="Xiao L."/>
            <person name="Yang G."/>
            <person name="Zhang L."/>
            <person name="Yang X."/>
            <person name="Zhao S."/>
            <person name="Ji Z."/>
            <person name="Zhou Q."/>
            <person name="Hu M."/>
            <person name="Wang Y."/>
            <person name="Chen M."/>
            <person name="Xu Y."/>
            <person name="Jin H."/>
            <person name="Xiao X."/>
            <person name="Hu G."/>
            <person name="Bao F."/>
            <person name="Hu Y."/>
            <person name="Wan P."/>
            <person name="Li L."/>
            <person name="Deng X."/>
            <person name="Kuang T."/>
            <person name="Xiang C."/>
            <person name="Zhu J.K."/>
            <person name="Oliver M.J."/>
            <person name="He Y."/>
        </authorList>
    </citation>
    <scope>NUCLEOTIDE SEQUENCE [LARGE SCALE GENOMIC DNA]</scope>
    <source>
        <strain evidence="3">cv. XS01</strain>
    </source>
</reference>
<evidence type="ECO:0000256" key="1">
    <source>
        <dbReference type="SAM" id="MobiDB-lite"/>
    </source>
</evidence>
<evidence type="ECO:0000313" key="3">
    <source>
        <dbReference type="Proteomes" id="UP000250235"/>
    </source>
</evidence>
<sequence>MHTSPHATFLTSRRPTSLLRPPWPEPRWLDHPQVHPVLTRPALVQTMRRMVRMTLHKSDGHRASHAAVRATMVPPTSSLDFPLYGPPLALPRTTLNPVDSSQIPMNSPLAEAIQETIKIMRKVECHA</sequence>
<feature type="compositionally biased region" description="Polar residues" evidence="1">
    <location>
        <begin position="1"/>
        <end position="15"/>
    </location>
</feature>
<name>A0A2Z7C7B2_9LAMI</name>
<dbReference type="Proteomes" id="UP000250235">
    <property type="component" value="Unassembled WGS sequence"/>
</dbReference>
<proteinExistence type="predicted"/>